<gene>
    <name evidence="4" type="ORF">VitviT2T_020122</name>
</gene>
<accession>A0ABY9D2N2</accession>
<dbReference type="EMBL" id="CP126660">
    <property type="protein sequence ID" value="WKA01870.1"/>
    <property type="molecule type" value="Genomic_DNA"/>
</dbReference>
<feature type="compositionally biased region" description="Basic and acidic residues" evidence="1">
    <location>
        <begin position="150"/>
        <end position="166"/>
    </location>
</feature>
<proteinExistence type="predicted"/>
<evidence type="ECO:0008006" key="6">
    <source>
        <dbReference type="Google" id="ProtNLM"/>
    </source>
</evidence>
<evidence type="ECO:0000259" key="3">
    <source>
        <dbReference type="Pfam" id="PF25597"/>
    </source>
</evidence>
<keyword evidence="5" id="KW-1185">Reference proteome</keyword>
<dbReference type="InterPro" id="IPR057670">
    <property type="entry name" value="SH3_retrovirus"/>
</dbReference>
<feature type="region of interest" description="Disordered" evidence="1">
    <location>
        <begin position="137"/>
        <end position="177"/>
    </location>
</feature>
<dbReference type="Pfam" id="PF25597">
    <property type="entry name" value="SH3_retrovirus"/>
    <property type="match status" value="1"/>
</dbReference>
<dbReference type="InterPro" id="IPR046796">
    <property type="entry name" value="Transposase_32_dom"/>
</dbReference>
<evidence type="ECO:0000313" key="5">
    <source>
        <dbReference type="Proteomes" id="UP001227230"/>
    </source>
</evidence>
<dbReference type="Proteomes" id="UP001227230">
    <property type="component" value="Chromosome 13"/>
</dbReference>
<feature type="domain" description="Retroviral polymerase SH3-like" evidence="3">
    <location>
        <begin position="59"/>
        <end position="113"/>
    </location>
</feature>
<organism evidence="4 5">
    <name type="scientific">Vitis vinifera</name>
    <name type="common">Grape</name>
    <dbReference type="NCBI Taxonomy" id="29760"/>
    <lineage>
        <taxon>Eukaryota</taxon>
        <taxon>Viridiplantae</taxon>
        <taxon>Streptophyta</taxon>
        <taxon>Embryophyta</taxon>
        <taxon>Tracheophyta</taxon>
        <taxon>Spermatophyta</taxon>
        <taxon>Magnoliopsida</taxon>
        <taxon>eudicotyledons</taxon>
        <taxon>Gunneridae</taxon>
        <taxon>Pentapetalae</taxon>
        <taxon>rosids</taxon>
        <taxon>Vitales</taxon>
        <taxon>Vitaceae</taxon>
        <taxon>Viteae</taxon>
        <taxon>Vitis</taxon>
    </lineage>
</organism>
<sequence length="503" mass="56661">MARTMLNQHELPTHFWAEAINTACYTSNRTHMRPHTRKTCYELWKGKKPSVKYFRVFGSRCYVLKDHENLGKFESKSEEGIFLGYSSKSRAYRVYILSSKCMVESINVIVDDMGSRSRECDDDRIDVSKDIEVIEEKSEDEKLSEDEEKKDEQGKKGDRGRIEPSKKNKSRGFRSREEPFVSSIHRRLVRSGRCHRKSSPCTALILISVCCRHFGVLIADLVALGRHSFSRVYSPTSNQVFLELLLKSPPKIIAEVLGIPLVQAPSVSDLEITSDLLDRVSIDLWGEVRGQLGSGVHTGGLSRPAWVLATFLSFSVYPSSHRANICKNGCILLSRILHREPINLASCILDEMIFRGDPTVSKKEVLPFGILITQICQRAGVVFPVNSPFLMPMGPIDTSSWNRRQGQIKGALGSKKKVCHSRAKRKFGESDADSDVDSTVLAEICARFDALDEKISAQSTLLSEQISQLQSYMERGFSLIDGQMLCNMDQLHALEVFVHKHLS</sequence>
<evidence type="ECO:0000313" key="4">
    <source>
        <dbReference type="EMBL" id="WKA01870.1"/>
    </source>
</evidence>
<dbReference type="InterPro" id="IPR012337">
    <property type="entry name" value="RNaseH-like_sf"/>
</dbReference>
<dbReference type="Pfam" id="PF20167">
    <property type="entry name" value="Transposase_32"/>
    <property type="match status" value="1"/>
</dbReference>
<feature type="domain" description="Putative plant transposon protein" evidence="2">
    <location>
        <begin position="250"/>
        <end position="381"/>
    </location>
</feature>
<dbReference type="InterPro" id="IPR039537">
    <property type="entry name" value="Retrotran_Ty1/copia-like"/>
</dbReference>
<dbReference type="PANTHER" id="PTHR42648">
    <property type="entry name" value="TRANSPOSASE, PUTATIVE-RELATED"/>
    <property type="match status" value="1"/>
</dbReference>
<name>A0ABY9D2N2_VITVI</name>
<dbReference type="PANTHER" id="PTHR42648:SF21">
    <property type="entry name" value="CYSTEINE-RICH RLK (RECEPTOR-LIKE PROTEIN KINASE) 8"/>
    <property type="match status" value="1"/>
</dbReference>
<evidence type="ECO:0000256" key="1">
    <source>
        <dbReference type="SAM" id="MobiDB-lite"/>
    </source>
</evidence>
<reference evidence="4 5" key="1">
    <citation type="journal article" date="2023" name="Hortic Res">
        <title>The complete reference genome for grapevine (Vitis vinifera L.) genetics and breeding.</title>
        <authorList>
            <person name="Shi X."/>
            <person name="Cao S."/>
            <person name="Wang X."/>
            <person name="Huang S."/>
            <person name="Wang Y."/>
            <person name="Liu Z."/>
            <person name="Liu W."/>
            <person name="Leng X."/>
            <person name="Peng Y."/>
            <person name="Wang N."/>
            <person name="Wang Y."/>
            <person name="Ma Z."/>
            <person name="Xu X."/>
            <person name="Zhang F."/>
            <person name="Xue H."/>
            <person name="Zhong H."/>
            <person name="Wang Y."/>
            <person name="Zhang K."/>
            <person name="Velt A."/>
            <person name="Avia K."/>
            <person name="Holtgrawe D."/>
            <person name="Grimplet J."/>
            <person name="Matus J.T."/>
            <person name="Ware D."/>
            <person name="Wu X."/>
            <person name="Wang H."/>
            <person name="Liu C."/>
            <person name="Fang Y."/>
            <person name="Rustenholz C."/>
            <person name="Cheng Z."/>
            <person name="Xiao H."/>
            <person name="Zhou Y."/>
        </authorList>
    </citation>
    <scope>NUCLEOTIDE SEQUENCE [LARGE SCALE GENOMIC DNA]</scope>
    <source>
        <strain evidence="5">cv. Pinot noir / PN40024</strain>
        <tissue evidence="4">Leaf</tissue>
    </source>
</reference>
<dbReference type="SUPFAM" id="SSF53098">
    <property type="entry name" value="Ribonuclease H-like"/>
    <property type="match status" value="1"/>
</dbReference>
<evidence type="ECO:0000259" key="2">
    <source>
        <dbReference type="Pfam" id="PF20167"/>
    </source>
</evidence>
<protein>
    <recommendedName>
        <fullName evidence="6">Retrovirus-related Pol polyprotein from transposon TNT 1-94</fullName>
    </recommendedName>
</protein>